<dbReference type="InterPro" id="IPR004796">
    <property type="entry name" value="PTS_IIC_cello"/>
</dbReference>
<keyword evidence="7 8" id="KW-0472">Membrane</keyword>
<dbReference type="InterPro" id="IPR003352">
    <property type="entry name" value="PTS_EIIC"/>
</dbReference>
<comment type="subcellular location">
    <subcellularLocation>
        <location evidence="1">Cell membrane</location>
        <topology evidence="1">Multi-pass membrane protein</topology>
    </subcellularLocation>
</comment>
<proteinExistence type="predicted"/>
<keyword evidence="12" id="KW-1185">Reference proteome</keyword>
<dbReference type="PANTHER" id="PTHR33989">
    <property type="match status" value="1"/>
</dbReference>
<evidence type="ECO:0000256" key="9">
    <source>
        <dbReference type="SAM" id="Phobius"/>
    </source>
</evidence>
<keyword evidence="3 8" id="KW-1003">Cell membrane</keyword>
<dbReference type="InterPro" id="IPR051088">
    <property type="entry name" value="PTS_Sugar-EIIC/EIIB"/>
</dbReference>
<name>A0ABM8INF9_9FIRM</name>
<feature type="transmembrane region" description="Helical" evidence="9">
    <location>
        <begin position="391"/>
        <end position="411"/>
    </location>
</feature>
<accession>A0ABM8INF9</accession>
<evidence type="ECO:0000259" key="10">
    <source>
        <dbReference type="PROSITE" id="PS51105"/>
    </source>
</evidence>
<reference evidence="11" key="1">
    <citation type="journal article" date="2024" name="Int. J. Syst. Evol. Microbiol.">
        <title>Turicibacter faecis sp. nov., isolated from faeces of heart failure mouse model.</title>
        <authorList>
            <person name="Imamura Y."/>
            <person name="Motooka D."/>
            <person name="Nakajima Y."/>
            <person name="Ito S."/>
            <person name="Kitakaze M."/>
            <person name="Iida T."/>
            <person name="Nakamura S."/>
        </authorList>
    </citation>
    <scope>NUCLEOTIDE SEQUENCE</scope>
    <source>
        <strain evidence="11">TC023</strain>
    </source>
</reference>
<dbReference type="EMBL" id="AP028127">
    <property type="protein sequence ID" value="BEH90719.1"/>
    <property type="molecule type" value="Genomic_DNA"/>
</dbReference>
<evidence type="ECO:0000256" key="6">
    <source>
        <dbReference type="ARBA" id="ARBA00022989"/>
    </source>
</evidence>
<dbReference type="Pfam" id="PF02378">
    <property type="entry name" value="PTS_EIIC"/>
    <property type="match status" value="1"/>
</dbReference>
<dbReference type="RefSeq" id="WP_161832092.1">
    <property type="nucleotide sequence ID" value="NZ_AP028127.1"/>
</dbReference>
<keyword evidence="4 8" id="KW-0762">Sugar transport</keyword>
<feature type="transmembrane region" description="Helical" evidence="9">
    <location>
        <begin position="137"/>
        <end position="155"/>
    </location>
</feature>
<keyword evidence="2 8" id="KW-0813">Transport</keyword>
<feature type="transmembrane region" description="Helical" evidence="9">
    <location>
        <begin position="332"/>
        <end position="351"/>
    </location>
</feature>
<organism evidence="11 12">
    <name type="scientific">Turicibacter faecis</name>
    <dbReference type="NCBI Taxonomy" id="2963365"/>
    <lineage>
        <taxon>Bacteria</taxon>
        <taxon>Bacillati</taxon>
        <taxon>Bacillota</taxon>
        <taxon>Erysipelotrichia</taxon>
        <taxon>Erysipelotrichales</taxon>
        <taxon>Turicibacteraceae</taxon>
        <taxon>Turicibacter</taxon>
    </lineage>
</organism>
<evidence type="ECO:0000256" key="4">
    <source>
        <dbReference type="ARBA" id="ARBA00022597"/>
    </source>
</evidence>
<dbReference type="PROSITE" id="PS51105">
    <property type="entry name" value="PTS_EIIC_TYPE_3"/>
    <property type="match status" value="1"/>
</dbReference>
<feature type="transmembrane region" description="Helical" evidence="9">
    <location>
        <begin position="289"/>
        <end position="312"/>
    </location>
</feature>
<feature type="transmembrane region" description="Helical" evidence="9">
    <location>
        <begin position="176"/>
        <end position="196"/>
    </location>
</feature>
<evidence type="ECO:0000256" key="1">
    <source>
        <dbReference type="ARBA" id="ARBA00004651"/>
    </source>
</evidence>
<comment type="function">
    <text evidence="8">The phosphoenolpyruvate-dependent sugar phosphotransferase system (PTS), a major carbohydrate active -transport system, catalyzes the phosphorylation of incoming sugar substrates concomitant with their translocation across the cell membrane.</text>
</comment>
<evidence type="ECO:0000256" key="7">
    <source>
        <dbReference type="ARBA" id="ARBA00023136"/>
    </source>
</evidence>
<dbReference type="InterPro" id="IPR004501">
    <property type="entry name" value="PTS_EIIC_3"/>
</dbReference>
<feature type="transmembrane region" description="Helical" evidence="9">
    <location>
        <begin position="29"/>
        <end position="50"/>
    </location>
</feature>
<gene>
    <name evidence="11" type="ORF">T23_08210</name>
</gene>
<evidence type="ECO:0000256" key="2">
    <source>
        <dbReference type="ARBA" id="ARBA00022448"/>
    </source>
</evidence>
<dbReference type="PANTHER" id="PTHR33989:SF4">
    <property type="entry name" value="PTS SYSTEM N,N'-DIACETYLCHITOBIOSE-SPECIFIC EIIC COMPONENT"/>
    <property type="match status" value="1"/>
</dbReference>
<feature type="transmembrane region" description="Helical" evidence="9">
    <location>
        <begin position="358"/>
        <end position="379"/>
    </location>
</feature>
<feature type="transmembrane region" description="Helical" evidence="9">
    <location>
        <begin position="223"/>
        <end position="241"/>
    </location>
</feature>
<protein>
    <recommendedName>
        <fullName evidence="8">Permease IIC component</fullName>
    </recommendedName>
</protein>
<feature type="transmembrane region" description="Helical" evidence="9">
    <location>
        <begin position="97"/>
        <end position="117"/>
    </location>
</feature>
<feature type="transmembrane region" description="Helical" evidence="9">
    <location>
        <begin position="70"/>
        <end position="90"/>
    </location>
</feature>
<feature type="domain" description="PTS EIIC type-3" evidence="10">
    <location>
        <begin position="5"/>
        <end position="413"/>
    </location>
</feature>
<dbReference type="Proteomes" id="UP001432099">
    <property type="component" value="Chromosome"/>
</dbReference>
<keyword evidence="6 9" id="KW-1133">Transmembrane helix</keyword>
<evidence type="ECO:0000256" key="5">
    <source>
        <dbReference type="ARBA" id="ARBA00022692"/>
    </source>
</evidence>
<evidence type="ECO:0000313" key="11">
    <source>
        <dbReference type="EMBL" id="BEH90719.1"/>
    </source>
</evidence>
<evidence type="ECO:0000256" key="3">
    <source>
        <dbReference type="ARBA" id="ARBA00022475"/>
    </source>
</evidence>
<keyword evidence="5 9" id="KW-0812">Transmembrane</keyword>
<dbReference type="NCBIfam" id="TIGR00410">
    <property type="entry name" value="lacE"/>
    <property type="match status" value="1"/>
</dbReference>
<evidence type="ECO:0000313" key="12">
    <source>
        <dbReference type="Proteomes" id="UP001432099"/>
    </source>
</evidence>
<evidence type="ECO:0000256" key="8">
    <source>
        <dbReference type="PIRNR" id="PIRNR006351"/>
    </source>
</evidence>
<dbReference type="PIRSF" id="PIRSF006351">
    <property type="entry name" value="PTS_EIIC-Cellobiose"/>
    <property type="match status" value="1"/>
</dbReference>
<sequence length="429" mass="46497">MQEFFTNKVIPLVMRFVTLKGVVALKDGLLYSMPLTIVGSIFLLLANFPIQAVVDWLDSMGWIDPLNQAYGATFNIVALIGVVGIAYEYVKNEGYQGLNAGVLAAVSFVLTTNPYVVAENGTVVNNVIDKTWTAGQGMIAAIVIGLLVGWTYAWFMKHDIRIKMPAGVPEGVANSFTALIPGFVIITGATLIYSFFKFVLDTTFIEAIYSFIQTPLQGLTDSLGGVIAVGLIIPFLWWFGVHGSTIVGGIMGSLLQSNSLANQAILDAGLELTIENGGRIVTQQFIDQFMTVTGAGLTIGLVVYMIFFAKSVQCKELGKLGGVPGLFNINEPILFGLPIVLNPFLLLPFILMPVISGIILYFCMSIGLVPLFSGVMVPWTTPPIISGFLVGGWKMALLQTAILTLSFFVYLPFIKKIDRMNYEAEKAAN</sequence>